<dbReference type="PANTHER" id="PTHR13847:SF150">
    <property type="entry name" value="OXIDOREDUCTASE TDA3-RELATED"/>
    <property type="match status" value="1"/>
</dbReference>
<accession>A0A0M8N734</accession>
<dbReference type="STRING" id="150374.A0A0M8N734"/>
<evidence type="ECO:0000256" key="1">
    <source>
        <dbReference type="SAM" id="MobiDB-lite"/>
    </source>
</evidence>
<evidence type="ECO:0000313" key="4">
    <source>
        <dbReference type="Proteomes" id="UP000053831"/>
    </source>
</evidence>
<dbReference type="Gene3D" id="3.30.9.10">
    <property type="entry name" value="D-Amino Acid Oxidase, subunit A, domain 2"/>
    <property type="match status" value="1"/>
</dbReference>
<comment type="caution">
    <text evidence="3">The sequence shown here is derived from an EMBL/GenBank/DDBJ whole genome shotgun (WGS) entry which is preliminary data.</text>
</comment>
<dbReference type="EMBL" id="LGSR01000011">
    <property type="protein sequence ID" value="KOS21291.1"/>
    <property type="molecule type" value="Genomic_DNA"/>
</dbReference>
<dbReference type="GO" id="GO:0005829">
    <property type="term" value="C:cytosol"/>
    <property type="evidence" value="ECO:0007669"/>
    <property type="project" value="GOC"/>
</dbReference>
<dbReference type="PANTHER" id="PTHR13847">
    <property type="entry name" value="SARCOSINE DEHYDROGENASE-RELATED"/>
    <property type="match status" value="1"/>
</dbReference>
<keyword evidence="4" id="KW-1185">Reference proteome</keyword>
<name>A0A0M8N734_ESCWE</name>
<feature type="region of interest" description="Disordered" evidence="1">
    <location>
        <begin position="116"/>
        <end position="150"/>
    </location>
</feature>
<dbReference type="OrthoDB" id="498204at2759"/>
<dbReference type="InterPro" id="IPR036188">
    <property type="entry name" value="FAD/NAD-bd_sf"/>
</dbReference>
<dbReference type="SUPFAM" id="SSF51905">
    <property type="entry name" value="FAD/NAD(P)-binding domain"/>
    <property type="match status" value="1"/>
</dbReference>
<reference evidence="3 4" key="1">
    <citation type="submission" date="2015-07" db="EMBL/GenBank/DDBJ databases">
        <title>The genome of the fungus Escovopsis weberi, a specialized disease agent of ant agriculture.</title>
        <authorList>
            <person name="de Man T.J."/>
            <person name="Stajich J.E."/>
            <person name="Kubicek C.P."/>
            <person name="Chenthamara K."/>
            <person name="Atanasova L."/>
            <person name="Druzhinina I.S."/>
            <person name="Birnbaum S."/>
            <person name="Barribeau S.M."/>
            <person name="Teiling C."/>
            <person name="Suen G."/>
            <person name="Currie C."/>
            <person name="Gerardo N.M."/>
        </authorList>
    </citation>
    <scope>NUCLEOTIDE SEQUENCE [LARGE SCALE GENOMIC DNA]</scope>
</reference>
<feature type="compositionally biased region" description="Basic and acidic residues" evidence="1">
    <location>
        <begin position="136"/>
        <end position="150"/>
    </location>
</feature>
<dbReference type="Gene3D" id="3.50.50.60">
    <property type="entry name" value="FAD/NAD(P)-binding domain"/>
    <property type="match status" value="2"/>
</dbReference>
<protein>
    <submittedName>
        <fullName evidence="3">Putative oxidoreductase TDA3</fullName>
    </submittedName>
</protein>
<gene>
    <name evidence="3" type="ORF">ESCO_006704</name>
</gene>
<proteinExistence type="predicted"/>
<organism evidence="3 4">
    <name type="scientific">Escovopsis weberi</name>
    <dbReference type="NCBI Taxonomy" id="150374"/>
    <lineage>
        <taxon>Eukaryota</taxon>
        <taxon>Fungi</taxon>
        <taxon>Dikarya</taxon>
        <taxon>Ascomycota</taxon>
        <taxon>Pezizomycotina</taxon>
        <taxon>Sordariomycetes</taxon>
        <taxon>Hypocreomycetidae</taxon>
        <taxon>Hypocreales</taxon>
        <taxon>Hypocreaceae</taxon>
        <taxon>Escovopsis</taxon>
    </lineage>
</organism>
<feature type="domain" description="FAD dependent oxidoreductase" evidence="2">
    <location>
        <begin position="13"/>
        <end position="427"/>
    </location>
</feature>
<dbReference type="Proteomes" id="UP000053831">
    <property type="component" value="Unassembled WGS sequence"/>
</dbReference>
<dbReference type="GO" id="GO:0042147">
    <property type="term" value="P:retrograde transport, endosome to Golgi"/>
    <property type="evidence" value="ECO:0007669"/>
    <property type="project" value="TreeGrafter"/>
</dbReference>
<evidence type="ECO:0000313" key="3">
    <source>
        <dbReference type="EMBL" id="KOS21291.1"/>
    </source>
</evidence>
<evidence type="ECO:0000259" key="2">
    <source>
        <dbReference type="Pfam" id="PF01266"/>
    </source>
</evidence>
<dbReference type="AlphaFoldDB" id="A0A0M8N734"/>
<dbReference type="Pfam" id="PF01266">
    <property type="entry name" value="DAO"/>
    <property type="match status" value="1"/>
</dbReference>
<dbReference type="InterPro" id="IPR006076">
    <property type="entry name" value="FAD-dep_OxRdtase"/>
</dbReference>
<dbReference type="GO" id="GO:0005770">
    <property type="term" value="C:late endosome"/>
    <property type="evidence" value="ECO:0007669"/>
    <property type="project" value="TreeGrafter"/>
</dbReference>
<sequence>MAERREIVIVEQGGGIMGCTTAYYLTRHPTFDPALHTITILEAAPAVATGASGKAGGLLGLWAYPACLVPLSYRLHAELAAEHDGAARWGYRKIGCGSLAAVVSKQKLDGLREVRRESKAPAAENDGPPAATGELKAGDDSGNGKDWEKLPKQDDAARSLFQEANLPADLHWVDPDVARAWSQMGHPGATDTAQVHPFHFTTSMAALAQEKGARLVTHAKVTALRTSKHGVEAVEYLDRTTGEQRTIAHVTDIVVAAGPWSGRVLPRSRVEGLRAHSVVFEADLSPYAVFTDIDLPSDFVPEHRARSGQRRMHRGRVDPEIYARPFGEAYACGEPDSTVPLPETADEVQFDEAQCDDMISYIATVSSVLGSAPVKAKQACYLPQHIRFGKESDPLVGPTTVPGLWVAAGHTCWGIQNGPATGKLMAEYILDGKATSANIDKLDPRKFKV</sequence>